<keyword evidence="3" id="KW-0169">Cobalamin biosynthesis</keyword>
<dbReference type="CDD" id="cd11641">
    <property type="entry name" value="Precorrin-4_C11-MT"/>
    <property type="match status" value="1"/>
</dbReference>
<dbReference type="RefSeq" id="WP_082667520.1">
    <property type="nucleotide sequence ID" value="NZ_JAOQJX010000002.1"/>
</dbReference>
<feature type="compositionally biased region" description="Basic and acidic residues" evidence="7">
    <location>
        <begin position="255"/>
        <end position="270"/>
    </location>
</feature>
<name>A0ABT2T8D3_9FIRM</name>
<dbReference type="InterPro" id="IPR050161">
    <property type="entry name" value="Siro_Cobalamin_biosynth"/>
</dbReference>
<gene>
    <name evidence="9" type="primary">cobM</name>
    <name evidence="9" type="ORF">OCV51_02485</name>
</gene>
<organism evidence="9 10">
    <name type="scientific">Faecalicatena acetigenes</name>
    <dbReference type="NCBI Taxonomy" id="2981790"/>
    <lineage>
        <taxon>Bacteria</taxon>
        <taxon>Bacillati</taxon>
        <taxon>Bacillota</taxon>
        <taxon>Clostridia</taxon>
        <taxon>Lachnospirales</taxon>
        <taxon>Lachnospiraceae</taxon>
        <taxon>Faecalicatena</taxon>
    </lineage>
</organism>
<evidence type="ECO:0000256" key="4">
    <source>
        <dbReference type="ARBA" id="ARBA00022603"/>
    </source>
</evidence>
<accession>A0ABT2T8D3</accession>
<dbReference type="PANTHER" id="PTHR45790">
    <property type="entry name" value="SIROHEME SYNTHASE-RELATED"/>
    <property type="match status" value="1"/>
</dbReference>
<evidence type="ECO:0000313" key="9">
    <source>
        <dbReference type="EMBL" id="MCU6746534.1"/>
    </source>
</evidence>
<sequence length="286" mass="31333">MIAFVGAGPGAADLITVRGQMFLKEADVVIYAGSLVNPDLLAVCRKDCEIYNSAYMTLEEVLHVMEEAEEKGKKTVRLHTGDPSLYGAIKEQIDLLKSKGISYEICPGVSSFCGAAAALEAEYTLPGISQSVVITRMAGRTPVPVKESIQSWAAHRATMVIFLSTGMLKELEQALTEGGYPEDTPAAIVYKATWEDEKVCRCKVCELSRTAQEEQITKTALIVVGDILAGGYERSELYNPAFTTEYRQAHVPYEEQKKLQADSRKNKEQQIQDIQGIGKKEAGADE</sequence>
<dbReference type="InterPro" id="IPR003043">
    <property type="entry name" value="Uropor_MeTrfase_CS"/>
</dbReference>
<dbReference type="PANTHER" id="PTHR45790:SF4">
    <property type="entry name" value="COBALT-PRECORRIN-4 C(11)-METHYLTRANSFERASE"/>
    <property type="match status" value="1"/>
</dbReference>
<dbReference type="GO" id="GO:0032259">
    <property type="term" value="P:methylation"/>
    <property type="evidence" value="ECO:0007669"/>
    <property type="project" value="UniProtKB-KW"/>
</dbReference>
<evidence type="ECO:0000256" key="1">
    <source>
        <dbReference type="ARBA" id="ARBA00004953"/>
    </source>
</evidence>
<feature type="region of interest" description="Disordered" evidence="7">
    <location>
        <begin position="255"/>
        <end position="286"/>
    </location>
</feature>
<feature type="domain" description="Tetrapyrrole methylase" evidence="8">
    <location>
        <begin position="1"/>
        <end position="207"/>
    </location>
</feature>
<protein>
    <submittedName>
        <fullName evidence="9">Precorrin-4 C(11)-methyltransferase</fullName>
        <ecNumber evidence="9">2.1.1.133</ecNumber>
    </submittedName>
</protein>
<dbReference type="InterPro" id="IPR000878">
    <property type="entry name" value="4pyrrol_Mease"/>
</dbReference>
<dbReference type="Pfam" id="PF00590">
    <property type="entry name" value="TP_methylase"/>
    <property type="match status" value="1"/>
</dbReference>
<keyword evidence="6" id="KW-0949">S-adenosyl-L-methionine</keyword>
<dbReference type="InterPro" id="IPR006362">
    <property type="entry name" value="Cbl_synth_CobM/CibF"/>
</dbReference>
<dbReference type="GO" id="GO:0046026">
    <property type="term" value="F:precorrin-4 C11-methyltransferase activity"/>
    <property type="evidence" value="ECO:0007669"/>
    <property type="project" value="UniProtKB-EC"/>
</dbReference>
<evidence type="ECO:0000256" key="3">
    <source>
        <dbReference type="ARBA" id="ARBA00022573"/>
    </source>
</evidence>
<dbReference type="InterPro" id="IPR035996">
    <property type="entry name" value="4pyrrol_Methylase_sf"/>
</dbReference>
<dbReference type="Gene3D" id="3.40.1010.10">
    <property type="entry name" value="Cobalt-precorrin-4 Transmethylase, Domain 1"/>
    <property type="match status" value="1"/>
</dbReference>
<comment type="caution">
    <text evidence="9">The sequence shown here is derived from an EMBL/GenBank/DDBJ whole genome shotgun (WGS) entry which is preliminary data.</text>
</comment>
<reference evidence="9 10" key="1">
    <citation type="journal article" date="2021" name="ISME Commun">
        <title>Automated analysis of genomic sequences facilitates high-throughput and comprehensive description of bacteria.</title>
        <authorList>
            <person name="Hitch T.C.A."/>
        </authorList>
    </citation>
    <scope>NUCLEOTIDE SEQUENCE [LARGE SCALE GENOMIC DNA]</scope>
    <source>
        <strain evidence="9 10">H2_18</strain>
    </source>
</reference>
<evidence type="ECO:0000256" key="2">
    <source>
        <dbReference type="ARBA" id="ARBA00005879"/>
    </source>
</evidence>
<dbReference type="NCBIfam" id="TIGR01465">
    <property type="entry name" value="cobM_cbiF"/>
    <property type="match status" value="1"/>
</dbReference>
<keyword evidence="5 9" id="KW-0808">Transferase</keyword>
<evidence type="ECO:0000256" key="6">
    <source>
        <dbReference type="ARBA" id="ARBA00022691"/>
    </source>
</evidence>
<comment type="similarity">
    <text evidence="2">Belongs to the precorrin methyltransferase family.</text>
</comment>
<dbReference type="SUPFAM" id="SSF53790">
    <property type="entry name" value="Tetrapyrrole methylase"/>
    <property type="match status" value="1"/>
</dbReference>
<keyword evidence="10" id="KW-1185">Reference proteome</keyword>
<dbReference type="EMBL" id="JAOQJX010000002">
    <property type="protein sequence ID" value="MCU6746534.1"/>
    <property type="molecule type" value="Genomic_DNA"/>
</dbReference>
<dbReference type="Gene3D" id="3.30.950.10">
    <property type="entry name" value="Methyltransferase, Cobalt-precorrin-4 Transmethylase, Domain 2"/>
    <property type="match status" value="1"/>
</dbReference>
<keyword evidence="4 9" id="KW-0489">Methyltransferase</keyword>
<evidence type="ECO:0000313" key="10">
    <source>
        <dbReference type="Proteomes" id="UP001652394"/>
    </source>
</evidence>
<evidence type="ECO:0000256" key="5">
    <source>
        <dbReference type="ARBA" id="ARBA00022679"/>
    </source>
</evidence>
<proteinExistence type="inferred from homology"/>
<evidence type="ECO:0000256" key="7">
    <source>
        <dbReference type="SAM" id="MobiDB-lite"/>
    </source>
</evidence>
<dbReference type="PROSITE" id="PS00839">
    <property type="entry name" value="SUMT_1"/>
    <property type="match status" value="1"/>
</dbReference>
<evidence type="ECO:0000259" key="8">
    <source>
        <dbReference type="Pfam" id="PF00590"/>
    </source>
</evidence>
<comment type="pathway">
    <text evidence="1">Cofactor biosynthesis; adenosylcobalamin biosynthesis.</text>
</comment>
<dbReference type="InterPro" id="IPR014777">
    <property type="entry name" value="4pyrrole_Mease_sub1"/>
</dbReference>
<dbReference type="InterPro" id="IPR014776">
    <property type="entry name" value="4pyrrole_Mease_sub2"/>
</dbReference>
<dbReference type="EC" id="2.1.1.133" evidence="9"/>
<dbReference type="Proteomes" id="UP001652394">
    <property type="component" value="Unassembled WGS sequence"/>
</dbReference>